<organism evidence="1 2">
    <name type="scientific">Rhododendron molle</name>
    <name type="common">Chinese azalea</name>
    <name type="synonym">Azalea mollis</name>
    <dbReference type="NCBI Taxonomy" id="49168"/>
    <lineage>
        <taxon>Eukaryota</taxon>
        <taxon>Viridiplantae</taxon>
        <taxon>Streptophyta</taxon>
        <taxon>Embryophyta</taxon>
        <taxon>Tracheophyta</taxon>
        <taxon>Spermatophyta</taxon>
        <taxon>Magnoliopsida</taxon>
        <taxon>eudicotyledons</taxon>
        <taxon>Gunneridae</taxon>
        <taxon>Pentapetalae</taxon>
        <taxon>asterids</taxon>
        <taxon>Ericales</taxon>
        <taxon>Ericaceae</taxon>
        <taxon>Ericoideae</taxon>
        <taxon>Rhodoreae</taxon>
        <taxon>Rhododendron</taxon>
    </lineage>
</organism>
<keyword evidence="2" id="KW-1185">Reference proteome</keyword>
<dbReference type="EMBL" id="CM046392">
    <property type="protein sequence ID" value="KAI8554710.1"/>
    <property type="molecule type" value="Genomic_DNA"/>
</dbReference>
<evidence type="ECO:0000313" key="2">
    <source>
        <dbReference type="Proteomes" id="UP001062846"/>
    </source>
</evidence>
<sequence length="99" mass="11010">MNHSTCRGWGGIILRDSYGRLIDGRRFQISATSALVAETFVLRDACLFAKVLNINRVRIENDNAQLISLSVSELVPPWEALAFLAFIRKLASDGIFLVS</sequence>
<accession>A0ACC0NNC3</accession>
<gene>
    <name evidence="1" type="ORF">RHMOL_Rhmol05G0119400</name>
</gene>
<evidence type="ECO:0000313" key="1">
    <source>
        <dbReference type="EMBL" id="KAI8554710.1"/>
    </source>
</evidence>
<proteinExistence type="predicted"/>
<dbReference type="Proteomes" id="UP001062846">
    <property type="component" value="Chromosome 5"/>
</dbReference>
<comment type="caution">
    <text evidence="1">The sequence shown here is derived from an EMBL/GenBank/DDBJ whole genome shotgun (WGS) entry which is preliminary data.</text>
</comment>
<reference evidence="1" key="1">
    <citation type="submission" date="2022-02" db="EMBL/GenBank/DDBJ databases">
        <title>Plant Genome Project.</title>
        <authorList>
            <person name="Zhang R.-G."/>
        </authorList>
    </citation>
    <scope>NUCLEOTIDE SEQUENCE</scope>
    <source>
        <strain evidence="1">AT1</strain>
    </source>
</reference>
<protein>
    <submittedName>
        <fullName evidence="1">Uncharacterized protein</fullName>
    </submittedName>
</protein>
<name>A0ACC0NNC3_RHOML</name>